<dbReference type="GO" id="GO:0005829">
    <property type="term" value="C:cytosol"/>
    <property type="evidence" value="ECO:0007669"/>
    <property type="project" value="TreeGrafter"/>
</dbReference>
<dbReference type="GO" id="GO:0008199">
    <property type="term" value="F:ferric iron binding"/>
    <property type="evidence" value="ECO:0007669"/>
    <property type="project" value="InterPro"/>
</dbReference>
<feature type="binding site" evidence="6">
    <location>
        <position position="93"/>
    </location>
    <ligand>
        <name>Fe cation</name>
        <dbReference type="ChEBI" id="CHEBI:24875"/>
        <label>1</label>
    </ligand>
</feature>
<proteinExistence type="inferred from homology"/>
<dbReference type="EMBL" id="CP008796">
    <property type="protein sequence ID" value="AIH04609.1"/>
    <property type="molecule type" value="Genomic_DNA"/>
</dbReference>
<dbReference type="PaxDb" id="289377-HL41_08025"/>
<dbReference type="InterPro" id="IPR012347">
    <property type="entry name" value="Ferritin-like"/>
</dbReference>
<dbReference type="PANTHER" id="PTHR11431">
    <property type="entry name" value="FERRITIN"/>
    <property type="match status" value="1"/>
</dbReference>
<accession>A0A075WTM3</accession>
<evidence type="ECO:0000256" key="7">
    <source>
        <dbReference type="RuleBase" id="RU361145"/>
    </source>
</evidence>
<protein>
    <recommendedName>
        <fullName evidence="7">Ferritin</fullName>
        <ecNumber evidence="7">1.16.3.2</ecNumber>
    </recommendedName>
</protein>
<dbReference type="KEGG" id="tcm:HL41_08025"/>
<dbReference type="PANTHER" id="PTHR11431:SF127">
    <property type="entry name" value="BACTERIAL NON-HEME FERRITIN"/>
    <property type="match status" value="1"/>
</dbReference>
<keyword evidence="3 6" id="KW-0479">Metal-binding</keyword>
<evidence type="ECO:0000256" key="2">
    <source>
        <dbReference type="ARBA" id="ARBA00022434"/>
    </source>
</evidence>
<comment type="subcellular location">
    <subcellularLocation>
        <location evidence="7">Cytoplasm</location>
    </subcellularLocation>
</comment>
<feature type="binding site" evidence="6">
    <location>
        <position position="49"/>
    </location>
    <ligand>
        <name>Fe cation</name>
        <dbReference type="ChEBI" id="CHEBI:24875"/>
        <label>1</label>
    </ligand>
</feature>
<dbReference type="OrthoDB" id="9801481at2"/>
<dbReference type="FunFam" id="1.20.1260.10:FF:000001">
    <property type="entry name" value="Non-heme ferritin"/>
    <property type="match status" value="1"/>
</dbReference>
<evidence type="ECO:0000256" key="4">
    <source>
        <dbReference type="ARBA" id="ARBA00023002"/>
    </source>
</evidence>
<comment type="function">
    <text evidence="7">Iron-storage protein.</text>
</comment>
<dbReference type="RefSeq" id="WP_028841728.1">
    <property type="nucleotide sequence ID" value="NZ_CP008796.1"/>
</dbReference>
<dbReference type="GO" id="GO:0006826">
    <property type="term" value="P:iron ion transport"/>
    <property type="evidence" value="ECO:0007669"/>
    <property type="project" value="InterPro"/>
</dbReference>
<dbReference type="AlphaFoldDB" id="A0A075WTM3"/>
<dbReference type="InterPro" id="IPR009040">
    <property type="entry name" value="Ferritin-like_diiron"/>
</dbReference>
<organism evidence="9 10">
    <name type="scientific">Thermodesulfobacterium commune DSM 2178</name>
    <dbReference type="NCBI Taxonomy" id="289377"/>
    <lineage>
        <taxon>Bacteria</taxon>
        <taxon>Pseudomonadati</taxon>
        <taxon>Thermodesulfobacteriota</taxon>
        <taxon>Thermodesulfobacteria</taxon>
        <taxon>Thermodesulfobacteriales</taxon>
        <taxon>Thermodesulfobacteriaceae</taxon>
        <taxon>Thermodesulfobacterium</taxon>
    </lineage>
</organism>
<keyword evidence="7" id="KW-0963">Cytoplasm</keyword>
<keyword evidence="4" id="KW-0560">Oxidoreductase</keyword>
<dbReference type="GO" id="GO:0004322">
    <property type="term" value="F:ferroxidase activity"/>
    <property type="evidence" value="ECO:0007669"/>
    <property type="project" value="TreeGrafter"/>
</dbReference>
<evidence type="ECO:0000313" key="9">
    <source>
        <dbReference type="EMBL" id="AIH04609.1"/>
    </source>
</evidence>
<evidence type="ECO:0000256" key="6">
    <source>
        <dbReference type="PIRSR" id="PIRSR601519-1"/>
    </source>
</evidence>
<comment type="catalytic activity">
    <reaction evidence="7">
        <text>4 Fe(2+) + O2 + 6 H2O = 4 iron(III) oxide-hydroxide + 12 H(+)</text>
        <dbReference type="Rhea" id="RHEA:11972"/>
        <dbReference type="ChEBI" id="CHEBI:15377"/>
        <dbReference type="ChEBI" id="CHEBI:15378"/>
        <dbReference type="ChEBI" id="CHEBI:15379"/>
        <dbReference type="ChEBI" id="CHEBI:29033"/>
        <dbReference type="ChEBI" id="CHEBI:78619"/>
        <dbReference type="EC" id="1.16.3.2"/>
    </reaction>
</comment>
<dbReference type="Pfam" id="PF00210">
    <property type="entry name" value="Ferritin"/>
    <property type="match status" value="1"/>
</dbReference>
<keyword evidence="5 6" id="KW-0408">Iron</keyword>
<keyword evidence="2 7" id="KW-0409">Iron storage</keyword>
<dbReference type="GO" id="GO:0008198">
    <property type="term" value="F:ferrous iron binding"/>
    <property type="evidence" value="ECO:0007669"/>
    <property type="project" value="TreeGrafter"/>
</dbReference>
<dbReference type="InterPro" id="IPR001519">
    <property type="entry name" value="Ferritin"/>
</dbReference>
<dbReference type="GO" id="GO:0006879">
    <property type="term" value="P:intracellular iron ion homeostasis"/>
    <property type="evidence" value="ECO:0007669"/>
    <property type="project" value="UniProtKB-KW"/>
</dbReference>
<dbReference type="InterPro" id="IPR041719">
    <property type="entry name" value="Ferritin_prok"/>
</dbReference>
<sequence length="173" mass="20348">MKKEIEAALNEQIKWEIYSGYLYLSMAAYFDDLGLDGFSKWMKAQTAEEFMHAMKFYKFVVERDGKVILQEIPAPPNKWDSPEAVFEFAYNHEKEVTKRINQLVSLAKKLEDYATDNFLQWFVNEQVEEEASFKTILSKLKLIKNDPQALFYLDKELGQRPLDLNQLFLTPTE</sequence>
<name>A0A075WTM3_9BACT</name>
<dbReference type="CDD" id="cd01055">
    <property type="entry name" value="Nonheme_Ferritin"/>
    <property type="match status" value="1"/>
</dbReference>
<dbReference type="InterPro" id="IPR008331">
    <property type="entry name" value="Ferritin_DPS_dom"/>
</dbReference>
<dbReference type="Proteomes" id="UP000028481">
    <property type="component" value="Chromosome"/>
</dbReference>
<evidence type="ECO:0000256" key="1">
    <source>
        <dbReference type="ARBA" id="ARBA00006950"/>
    </source>
</evidence>
<dbReference type="SUPFAM" id="SSF47240">
    <property type="entry name" value="Ferritin-like"/>
    <property type="match status" value="1"/>
</dbReference>
<keyword evidence="10" id="KW-1185">Reference proteome</keyword>
<dbReference type="HOGENOM" id="CLU_065681_1_2_0"/>
<dbReference type="GO" id="GO:0042802">
    <property type="term" value="F:identical protein binding"/>
    <property type="evidence" value="ECO:0007669"/>
    <property type="project" value="UniProtKB-ARBA"/>
</dbReference>
<feature type="binding site" evidence="6">
    <location>
        <position position="126"/>
    </location>
    <ligand>
        <name>Fe cation</name>
        <dbReference type="ChEBI" id="CHEBI:24875"/>
        <label>1</label>
    </ligand>
</feature>
<evidence type="ECO:0000256" key="5">
    <source>
        <dbReference type="ARBA" id="ARBA00023004"/>
    </source>
</evidence>
<dbReference type="STRING" id="289377.HL41_08025"/>
<evidence type="ECO:0000259" key="8">
    <source>
        <dbReference type="PROSITE" id="PS50905"/>
    </source>
</evidence>
<dbReference type="InterPro" id="IPR009078">
    <property type="entry name" value="Ferritin-like_SF"/>
</dbReference>
<gene>
    <name evidence="9" type="ORF">HL41_08025</name>
</gene>
<reference evidence="9 10" key="1">
    <citation type="journal article" date="2015" name="Genome Announc.">
        <title>Genome Sequence of a Sulfate-Reducing Thermophilic Bacterium, Thermodesulfobacterium commune DSM 2178T (Phylum Thermodesulfobacteria).</title>
        <authorList>
            <person name="Bhatnagar S."/>
            <person name="Badger J.H."/>
            <person name="Madupu R."/>
            <person name="Khouri H.M."/>
            <person name="O'Connor E.M."/>
            <person name="Robb F.T."/>
            <person name="Ward N.L."/>
            <person name="Eisen J.A."/>
        </authorList>
    </citation>
    <scope>NUCLEOTIDE SEQUENCE [LARGE SCALE GENOMIC DNA]</scope>
    <source>
        <strain evidence="9 10">DSM 2178</strain>
    </source>
</reference>
<comment type="similarity">
    <text evidence="1 7">Belongs to the ferritin family. Prokaryotic subfamily.</text>
</comment>
<feature type="binding site" evidence="6">
    <location>
        <position position="52"/>
    </location>
    <ligand>
        <name>Fe cation</name>
        <dbReference type="ChEBI" id="CHEBI:24875"/>
        <label>1</label>
    </ligand>
</feature>
<dbReference type="eggNOG" id="COG1528">
    <property type="taxonomic scope" value="Bacteria"/>
</dbReference>
<dbReference type="EC" id="1.16.3.2" evidence="7"/>
<dbReference type="PROSITE" id="PS50905">
    <property type="entry name" value="FERRITIN_LIKE"/>
    <property type="match status" value="1"/>
</dbReference>
<feature type="domain" description="Ferritin-like diiron" evidence="8">
    <location>
        <begin position="1"/>
        <end position="144"/>
    </location>
</feature>
<evidence type="ECO:0000313" key="10">
    <source>
        <dbReference type="Proteomes" id="UP000028481"/>
    </source>
</evidence>
<evidence type="ECO:0000256" key="3">
    <source>
        <dbReference type="ARBA" id="ARBA00022723"/>
    </source>
</evidence>
<dbReference type="Gene3D" id="1.20.1260.10">
    <property type="match status" value="1"/>
</dbReference>
<feature type="binding site" evidence="6">
    <location>
        <position position="16"/>
    </location>
    <ligand>
        <name>Fe cation</name>
        <dbReference type="ChEBI" id="CHEBI:24875"/>
        <label>1</label>
    </ligand>
</feature>